<evidence type="ECO:0000256" key="3">
    <source>
        <dbReference type="ARBA" id="ARBA00022729"/>
    </source>
</evidence>
<keyword evidence="2" id="KW-0479">Metal-binding</keyword>
<feature type="signal peptide" evidence="4">
    <location>
        <begin position="1"/>
        <end position="20"/>
    </location>
</feature>
<keyword evidence="6" id="KW-1185">Reference proteome</keyword>
<dbReference type="InterPro" id="IPR026263">
    <property type="entry name" value="Alkaline_phosphatase_prok"/>
</dbReference>
<gene>
    <name evidence="5" type="ORF">IRJ18_18805</name>
</gene>
<evidence type="ECO:0000313" key="5">
    <source>
        <dbReference type="EMBL" id="MBE9668428.1"/>
    </source>
</evidence>
<keyword evidence="1" id="KW-0597">Phosphoprotein</keyword>
<dbReference type="PANTHER" id="PTHR10151:SF120">
    <property type="entry name" value="BIS(5'-ADENOSYL)-TRIPHOSPHATASE"/>
    <property type="match status" value="1"/>
</dbReference>
<dbReference type="InterPro" id="IPR002591">
    <property type="entry name" value="Phosphodiest/P_Trfase"/>
</dbReference>
<accession>A0ABR9XNA5</accession>
<dbReference type="InterPro" id="IPR017850">
    <property type="entry name" value="Alkaline_phosphatase_core_sf"/>
</dbReference>
<keyword evidence="3 4" id="KW-0732">Signal</keyword>
<dbReference type="PANTHER" id="PTHR10151">
    <property type="entry name" value="ECTONUCLEOTIDE PYROPHOSPHATASE/PHOSPHODIESTERASE"/>
    <property type="match status" value="1"/>
</dbReference>
<dbReference type="Gene3D" id="3.30.1360.150">
    <property type="match status" value="1"/>
</dbReference>
<organism evidence="5 6">
    <name type="scientific">Mucilaginibacter boryungensis</name>
    <dbReference type="NCBI Taxonomy" id="768480"/>
    <lineage>
        <taxon>Bacteria</taxon>
        <taxon>Pseudomonadati</taxon>
        <taxon>Bacteroidota</taxon>
        <taxon>Sphingobacteriia</taxon>
        <taxon>Sphingobacteriales</taxon>
        <taxon>Sphingobacteriaceae</taxon>
        <taxon>Mucilaginibacter</taxon>
    </lineage>
</organism>
<sequence>MRLRHLLLISCIFIAANISAQNKKKATATPVTETVPRPKLVVGIVIDQMRWDYLYRYYERYGQGGFKRLLNEGFRCENTTINYLPSATAVGHSSIFTGSVPAIHGIAGNDWVDQLTGKAAYCVSDSTVNSVGTASEEGKMSPRNLLASTITDELMLATNFRSKVVGVSLKDRASILPAGHSPTGAFWFDDATGRFITSTYYMQQLPAWVNNFNNANEPEKLTANDWNPLYPIPTYIQSSADNSIWEGKFAGETNTAFPHKIAELYKNRHVTIRSTPFGNTLTLDFAKAAIDAYKLGNNGTTDFLTINCASTDYVGHMFGLNAIETEDTYLRLDKDLAAFFSNLDAKVGKGNYLVFLTADHGATHSVEFAKAHNQPGGYWKQVDYKNKLNQMLEKKFKADNLVLSVIEYAVNFNVPKIEGQKLDYQAIKAVTVDFMKRDPNNLFAADMDKINDAAIPEIVRTKMINGYHYKRSGAVIVIPNAGYLQAGPTGTGHGEWNPDDTHIPLIFMGWNIKPGASYSDLHTTDIAPTVAALLHIQTPNGAIGQPITDLLKN</sequence>
<name>A0ABR9XNA5_9SPHI</name>
<dbReference type="NCBIfam" id="NF042991">
    <property type="entry name" value="alk_phos_PafA"/>
    <property type="match status" value="1"/>
</dbReference>
<dbReference type="RefSeq" id="WP_194107829.1">
    <property type="nucleotide sequence ID" value="NZ_JADFFM010000002.1"/>
</dbReference>
<dbReference type="SUPFAM" id="SSF53649">
    <property type="entry name" value="Alkaline phosphatase-like"/>
    <property type="match status" value="1"/>
</dbReference>
<protein>
    <submittedName>
        <fullName evidence="5">Alkaline phosphatase family protein</fullName>
    </submittedName>
</protein>
<dbReference type="Proteomes" id="UP000632774">
    <property type="component" value="Unassembled WGS sequence"/>
</dbReference>
<comment type="caution">
    <text evidence="5">The sequence shown here is derived from an EMBL/GenBank/DDBJ whole genome shotgun (WGS) entry which is preliminary data.</text>
</comment>
<proteinExistence type="predicted"/>
<dbReference type="EMBL" id="JADFFM010000002">
    <property type="protein sequence ID" value="MBE9668428.1"/>
    <property type="molecule type" value="Genomic_DNA"/>
</dbReference>
<dbReference type="Gene3D" id="3.40.720.10">
    <property type="entry name" value="Alkaline Phosphatase, subunit A"/>
    <property type="match status" value="1"/>
</dbReference>
<evidence type="ECO:0000256" key="1">
    <source>
        <dbReference type="ARBA" id="ARBA00022553"/>
    </source>
</evidence>
<dbReference type="CDD" id="cd16016">
    <property type="entry name" value="AP-SPAP"/>
    <property type="match status" value="1"/>
</dbReference>
<evidence type="ECO:0000313" key="6">
    <source>
        <dbReference type="Proteomes" id="UP000632774"/>
    </source>
</evidence>
<dbReference type="Pfam" id="PF01663">
    <property type="entry name" value="Phosphodiest"/>
    <property type="match status" value="1"/>
</dbReference>
<dbReference type="PIRSF" id="PIRSF031924">
    <property type="entry name" value="Pi-irrepressible_AP"/>
    <property type="match status" value="1"/>
</dbReference>
<evidence type="ECO:0000256" key="4">
    <source>
        <dbReference type="SAM" id="SignalP"/>
    </source>
</evidence>
<evidence type="ECO:0000256" key="2">
    <source>
        <dbReference type="ARBA" id="ARBA00022723"/>
    </source>
</evidence>
<reference evidence="5 6" key="1">
    <citation type="submission" date="2020-10" db="EMBL/GenBank/DDBJ databases">
        <title>Mucilaginibacter mali sp. nov., isolated from rhizosphere soil of apple orchard.</title>
        <authorList>
            <person name="Lee J.-S."/>
            <person name="Kim H.S."/>
            <person name="Kim J.-S."/>
        </authorList>
    </citation>
    <scope>NUCLEOTIDE SEQUENCE [LARGE SCALE GENOMIC DNA]</scope>
    <source>
        <strain evidence="5 6">KCTC 23157</strain>
    </source>
</reference>
<feature type="chain" id="PRO_5047131740" evidence="4">
    <location>
        <begin position="21"/>
        <end position="553"/>
    </location>
</feature>